<dbReference type="CDD" id="cd10231">
    <property type="entry name" value="ASKHA_NBD_HSP70_YegD-like"/>
    <property type="match status" value="1"/>
</dbReference>
<dbReference type="GO" id="GO:0140662">
    <property type="term" value="F:ATP-dependent protein folding chaperone"/>
    <property type="evidence" value="ECO:0007669"/>
    <property type="project" value="InterPro"/>
</dbReference>
<dbReference type="InterPro" id="IPR013126">
    <property type="entry name" value="Hsp_70_fam"/>
</dbReference>
<protein>
    <submittedName>
        <fullName evidence="4">Molecular chaperone</fullName>
    </submittedName>
</protein>
<dbReference type="GO" id="GO:0005524">
    <property type="term" value="F:ATP binding"/>
    <property type="evidence" value="ECO:0007669"/>
    <property type="project" value="UniProtKB-KW"/>
</dbReference>
<dbReference type="InterPro" id="IPR018181">
    <property type="entry name" value="Heat_shock_70_CS"/>
</dbReference>
<evidence type="ECO:0000256" key="2">
    <source>
        <dbReference type="ARBA" id="ARBA00022741"/>
    </source>
</evidence>
<dbReference type="EMBL" id="CP162601">
    <property type="protein sequence ID" value="XDK24322.1"/>
    <property type="molecule type" value="Genomic_DNA"/>
</dbReference>
<evidence type="ECO:0000256" key="3">
    <source>
        <dbReference type="ARBA" id="ARBA00022840"/>
    </source>
</evidence>
<dbReference type="NCBIfam" id="NF008673">
    <property type="entry name" value="PRK11678.1"/>
    <property type="match status" value="1"/>
</dbReference>
<name>A0AB39HA57_9VIBR</name>
<dbReference type="PROSITE" id="PS00329">
    <property type="entry name" value="HSP70_2"/>
    <property type="match status" value="1"/>
</dbReference>
<dbReference type="Gene3D" id="3.90.640.10">
    <property type="entry name" value="Actin, Chain A, domain 4"/>
    <property type="match status" value="1"/>
</dbReference>
<comment type="similarity">
    <text evidence="1">Belongs to the heat shock protein 70 family.</text>
</comment>
<dbReference type="InterPro" id="IPR042054">
    <property type="entry name" value="YegD-like"/>
</dbReference>
<dbReference type="KEGG" id="vih:AB0763_08805"/>
<reference evidence="4" key="1">
    <citation type="submission" date="2024-07" db="EMBL/GenBank/DDBJ databases">
        <title>Genome Analysis of a Potential Novel Vibrio Species Secreting pH- and Thermo-stable Alginate Lyase and its Application in Producing Alginate Oligosaccharides.</title>
        <authorList>
            <person name="Huang H."/>
            <person name="Bao K."/>
        </authorList>
    </citation>
    <scope>NUCLEOTIDE SEQUENCE</scope>
    <source>
        <strain evidence="4">HB236076</strain>
    </source>
</reference>
<dbReference type="SUPFAM" id="SSF53067">
    <property type="entry name" value="Actin-like ATPase domain"/>
    <property type="match status" value="2"/>
</dbReference>
<accession>A0AB39HA57</accession>
<dbReference type="Pfam" id="PF00012">
    <property type="entry name" value="HSP70"/>
    <property type="match status" value="1"/>
</dbReference>
<evidence type="ECO:0000313" key="4">
    <source>
        <dbReference type="EMBL" id="XDK24322.1"/>
    </source>
</evidence>
<gene>
    <name evidence="4" type="primary">yegD</name>
    <name evidence="4" type="ORF">AB0763_08805</name>
</gene>
<keyword evidence="2" id="KW-0547">Nucleotide-binding</keyword>
<dbReference type="PANTHER" id="PTHR19375">
    <property type="entry name" value="HEAT SHOCK PROTEIN 70KDA"/>
    <property type="match status" value="1"/>
</dbReference>
<dbReference type="AlphaFoldDB" id="A0AB39HA57"/>
<sequence length="450" mass="49681">MHIGFDFGTANCSVATMVGDVVQRVALFEQQSYMASALVAPNRESVSEYLFRHRGISPTTPAGQRLLARAIAFNKEEDLPIGPDDVDFGLRAFEQYLQDPQEVYYVKSPKSFLGAMGLGELQLAFFEDLVCALMDKIKTQAEQSLKSDIKQVVIGRPINFQGRGGEESNRQAESILRQAATRVGFQHIEFQYEPVAAGLEYEANLEQDQIVLVVDIGGGTTDCSLLKMGPSWRHLNDRQACLLAHSGQRIGGNDLDIQLAFKQLMPTFGYKSLMESGLEMPNTQFWNPIAINDISAQKRFYARENEKDLKALIKQAQSPEKLKRLLAVHRDTLGYQLVKCAEQAKIALSAQSDTALECTVNGESLNVAVTQQNAFSALQTPIQKMVQLVDEVRLQAQHKPDVVFITGGSARSPFVRQAIEKALPGVPLVSGDDLGSVTSGLARWAKHCFE</sequence>
<organism evidence="4">
    <name type="scientific">Vibrio sp. HB236076</name>
    <dbReference type="NCBI Taxonomy" id="3232307"/>
    <lineage>
        <taxon>Bacteria</taxon>
        <taxon>Pseudomonadati</taxon>
        <taxon>Pseudomonadota</taxon>
        <taxon>Gammaproteobacteria</taxon>
        <taxon>Vibrionales</taxon>
        <taxon>Vibrionaceae</taxon>
        <taxon>Vibrio</taxon>
    </lineage>
</organism>
<evidence type="ECO:0000256" key="1">
    <source>
        <dbReference type="ARBA" id="ARBA00007381"/>
    </source>
</evidence>
<proteinExistence type="inferred from homology"/>
<dbReference type="InterPro" id="IPR043129">
    <property type="entry name" value="ATPase_NBD"/>
</dbReference>
<dbReference type="Gene3D" id="3.30.420.40">
    <property type="match status" value="2"/>
</dbReference>
<dbReference type="RefSeq" id="WP_306100380.1">
    <property type="nucleotide sequence ID" value="NZ_CP162601.1"/>
</dbReference>
<keyword evidence="3" id="KW-0067">ATP-binding</keyword>